<dbReference type="AlphaFoldDB" id="A0A0F9RF53"/>
<organism evidence="2">
    <name type="scientific">marine sediment metagenome</name>
    <dbReference type="NCBI Taxonomy" id="412755"/>
    <lineage>
        <taxon>unclassified sequences</taxon>
        <taxon>metagenomes</taxon>
        <taxon>ecological metagenomes</taxon>
    </lineage>
</organism>
<keyword evidence="1" id="KW-1133">Transmembrane helix</keyword>
<accession>A0A0F9RF53</accession>
<protein>
    <submittedName>
        <fullName evidence="2">Uncharacterized protein</fullName>
    </submittedName>
</protein>
<feature type="transmembrane region" description="Helical" evidence="1">
    <location>
        <begin position="20"/>
        <end position="38"/>
    </location>
</feature>
<evidence type="ECO:0000256" key="1">
    <source>
        <dbReference type="SAM" id="Phobius"/>
    </source>
</evidence>
<sequence length="43" mass="4767">MKKGKMQLAKVVTTQKVGNLLALLGIVGLPLLIVFAVYQTRRR</sequence>
<dbReference type="EMBL" id="LAZR01001231">
    <property type="protein sequence ID" value="KKN48232.1"/>
    <property type="molecule type" value="Genomic_DNA"/>
</dbReference>
<name>A0A0F9RF53_9ZZZZ</name>
<evidence type="ECO:0000313" key="2">
    <source>
        <dbReference type="EMBL" id="KKN48232.1"/>
    </source>
</evidence>
<reference evidence="2" key="1">
    <citation type="journal article" date="2015" name="Nature">
        <title>Complex archaea that bridge the gap between prokaryotes and eukaryotes.</title>
        <authorList>
            <person name="Spang A."/>
            <person name="Saw J.H."/>
            <person name="Jorgensen S.L."/>
            <person name="Zaremba-Niedzwiedzka K."/>
            <person name="Martijn J."/>
            <person name="Lind A.E."/>
            <person name="van Eijk R."/>
            <person name="Schleper C."/>
            <person name="Guy L."/>
            <person name="Ettema T.J."/>
        </authorList>
    </citation>
    <scope>NUCLEOTIDE SEQUENCE</scope>
</reference>
<proteinExistence type="predicted"/>
<keyword evidence="1" id="KW-0812">Transmembrane</keyword>
<gene>
    <name evidence="2" type="ORF">LCGC14_0654940</name>
</gene>
<comment type="caution">
    <text evidence="2">The sequence shown here is derived from an EMBL/GenBank/DDBJ whole genome shotgun (WGS) entry which is preliminary data.</text>
</comment>
<keyword evidence="1" id="KW-0472">Membrane</keyword>